<dbReference type="Proteomes" id="UP000021053">
    <property type="component" value="Unassembled WGS sequence"/>
</dbReference>
<keyword evidence="3" id="KW-1185">Reference proteome</keyword>
<proteinExistence type="predicted"/>
<sequence>MSDVDLSEAVWLRSSRSAEDQGPTVEVAFVGDQIAVRDSTDPAAVLLFTQAEWDAFLAGVNDGEFDLDDEGELAN</sequence>
<comment type="caution">
    <text evidence="2">The sequence shown here is derived from an EMBL/GenBank/DDBJ whole genome shotgun (WGS) entry which is preliminary data.</text>
</comment>
<evidence type="ECO:0000313" key="2">
    <source>
        <dbReference type="EMBL" id="EXG79562.1"/>
    </source>
</evidence>
<dbReference type="RefSeq" id="WP_035848304.1">
    <property type="nucleotide sequence ID" value="NZ_KK073874.1"/>
</dbReference>
<evidence type="ECO:0000259" key="1">
    <source>
        <dbReference type="Pfam" id="PF04149"/>
    </source>
</evidence>
<dbReference type="OrthoDB" id="4299240at2"/>
<dbReference type="AlphaFoldDB" id="A0A010ZQS5"/>
<feature type="domain" description="DUF397" evidence="1">
    <location>
        <begin position="9"/>
        <end position="60"/>
    </location>
</feature>
<dbReference type="EMBL" id="JFBT01000001">
    <property type="protein sequence ID" value="EXG79562.1"/>
    <property type="molecule type" value="Genomic_DNA"/>
</dbReference>
<evidence type="ECO:0000313" key="3">
    <source>
        <dbReference type="Proteomes" id="UP000021053"/>
    </source>
</evidence>
<name>A0A010ZQS5_9ACTN</name>
<protein>
    <recommendedName>
        <fullName evidence="1">DUF397 domain-containing protein</fullName>
    </recommendedName>
</protein>
<dbReference type="InterPro" id="IPR007278">
    <property type="entry name" value="DUF397"/>
</dbReference>
<reference evidence="2 3" key="1">
    <citation type="submission" date="2013-07" db="EMBL/GenBank/DDBJ databases">
        <authorList>
            <consortium name="DOE Joint Genome Institute"/>
            <person name="Eisen J."/>
            <person name="Huntemann M."/>
            <person name="Han J."/>
            <person name="Chen A."/>
            <person name="Kyrpides N."/>
            <person name="Mavromatis K."/>
            <person name="Markowitz V."/>
            <person name="Palaniappan K."/>
            <person name="Ivanova N."/>
            <person name="Schaumberg A."/>
            <person name="Pati A."/>
            <person name="Liolios K."/>
            <person name="Nordberg H.P."/>
            <person name="Cantor M.N."/>
            <person name="Hua S.X."/>
            <person name="Woyke T."/>
        </authorList>
    </citation>
    <scope>NUCLEOTIDE SEQUENCE [LARGE SCALE GENOMIC DNA]</scope>
    <source>
        <strain evidence="2 3">DSM 44712</strain>
    </source>
</reference>
<organism evidence="2 3">
    <name type="scientific">Cryptosporangium arvum DSM 44712</name>
    <dbReference type="NCBI Taxonomy" id="927661"/>
    <lineage>
        <taxon>Bacteria</taxon>
        <taxon>Bacillati</taxon>
        <taxon>Actinomycetota</taxon>
        <taxon>Actinomycetes</taxon>
        <taxon>Cryptosporangiales</taxon>
        <taxon>Cryptosporangiaceae</taxon>
        <taxon>Cryptosporangium</taxon>
    </lineage>
</organism>
<gene>
    <name evidence="2" type="ORF">CryarDRAFT_0603</name>
</gene>
<dbReference type="Pfam" id="PF04149">
    <property type="entry name" value="DUF397"/>
    <property type="match status" value="1"/>
</dbReference>
<dbReference type="HOGENOM" id="CLU_131550_1_1_11"/>
<accession>A0A010ZQS5</accession>